<evidence type="ECO:0000256" key="7">
    <source>
        <dbReference type="SAM" id="Phobius"/>
    </source>
</evidence>
<keyword evidence="2" id="KW-1003">Cell membrane</keyword>
<proteinExistence type="predicted"/>
<dbReference type="AlphaFoldDB" id="A0A6J7M816"/>
<comment type="subcellular location">
    <subcellularLocation>
        <location evidence="1">Cell membrane</location>
        <topology evidence="1">Multi-pass membrane protein</topology>
    </subcellularLocation>
</comment>
<evidence type="ECO:0000256" key="2">
    <source>
        <dbReference type="ARBA" id="ARBA00022475"/>
    </source>
</evidence>
<organism evidence="8">
    <name type="scientific">freshwater metagenome</name>
    <dbReference type="NCBI Taxonomy" id="449393"/>
    <lineage>
        <taxon>unclassified sequences</taxon>
        <taxon>metagenomes</taxon>
        <taxon>ecological metagenomes</taxon>
    </lineage>
</organism>
<feature type="transmembrane region" description="Helical" evidence="7">
    <location>
        <begin position="269"/>
        <end position="289"/>
    </location>
</feature>
<feature type="transmembrane region" description="Helical" evidence="7">
    <location>
        <begin position="133"/>
        <end position="154"/>
    </location>
</feature>
<accession>A0A6J7M816</accession>
<keyword evidence="3 7" id="KW-0812">Transmembrane</keyword>
<evidence type="ECO:0000256" key="6">
    <source>
        <dbReference type="SAM" id="MobiDB-lite"/>
    </source>
</evidence>
<dbReference type="PANTHER" id="PTHR39087:SF2">
    <property type="entry name" value="UPF0104 MEMBRANE PROTEIN MJ1595"/>
    <property type="match status" value="1"/>
</dbReference>
<feature type="transmembrane region" description="Helical" evidence="7">
    <location>
        <begin position="59"/>
        <end position="82"/>
    </location>
</feature>
<evidence type="ECO:0000256" key="1">
    <source>
        <dbReference type="ARBA" id="ARBA00004651"/>
    </source>
</evidence>
<sequence length="403" mass="43110">MTNASVPKRRWIKSRVARRTLRGTIELLVFLLVFVYFGLPAITNARNALNKLSEVRATFLLMGFALQALSLAAYAQLTRAALPRGSVSLGTLFRIQLTTKAITNVVPGGSAAGSAMGYRMITLAGVPGADAGFGLVAASVGSAVLLNAILWLTLLVSIPAAGFRPIYVTMALAGVFLLAAFGAIVLALVRGQQQAERAVRSIARRTRFLNEDRIGSLVTRLASRLRELLADPPLMRRVAVWATMNWLLDAASLWLILRAFGTTARLDSLLVAFCIANVSAVIPITPGGLGVLDATLVAMLALFGYGDAAGLAVPLYRVAQYFLPIPVGFVSYLTLRAGPWRIDRANHLGGLREETAEMVRSGESVYDWAERVGRRSGPPIPAGPVTADEPEPPPPQDGIDLAR</sequence>
<dbReference type="PANTHER" id="PTHR39087">
    <property type="entry name" value="UPF0104 MEMBRANE PROTEIN MJ1595"/>
    <property type="match status" value="1"/>
</dbReference>
<dbReference type="EMBL" id="CAFBOS010000003">
    <property type="protein sequence ID" value="CAB4976767.1"/>
    <property type="molecule type" value="Genomic_DNA"/>
</dbReference>
<dbReference type="NCBIfam" id="TIGR00374">
    <property type="entry name" value="flippase-like domain"/>
    <property type="match status" value="1"/>
</dbReference>
<feature type="region of interest" description="Disordered" evidence="6">
    <location>
        <begin position="371"/>
        <end position="403"/>
    </location>
</feature>
<reference evidence="8" key="1">
    <citation type="submission" date="2020-05" db="EMBL/GenBank/DDBJ databases">
        <authorList>
            <person name="Chiriac C."/>
            <person name="Salcher M."/>
            <person name="Ghai R."/>
            <person name="Kavagutti S V."/>
        </authorList>
    </citation>
    <scope>NUCLEOTIDE SEQUENCE</scope>
</reference>
<feature type="transmembrane region" description="Helical" evidence="7">
    <location>
        <begin position="21"/>
        <end position="39"/>
    </location>
</feature>
<keyword evidence="4 7" id="KW-1133">Transmembrane helix</keyword>
<name>A0A6J7M816_9ZZZZ</name>
<protein>
    <submittedName>
        <fullName evidence="8">Unannotated protein</fullName>
    </submittedName>
</protein>
<evidence type="ECO:0000313" key="8">
    <source>
        <dbReference type="EMBL" id="CAB4976767.1"/>
    </source>
</evidence>
<feature type="transmembrane region" description="Helical" evidence="7">
    <location>
        <begin position="166"/>
        <end position="189"/>
    </location>
</feature>
<keyword evidence="5 7" id="KW-0472">Membrane</keyword>
<dbReference type="GO" id="GO:0005886">
    <property type="term" value="C:plasma membrane"/>
    <property type="evidence" value="ECO:0007669"/>
    <property type="project" value="UniProtKB-SubCell"/>
</dbReference>
<dbReference type="Pfam" id="PF03706">
    <property type="entry name" value="LPG_synthase_TM"/>
    <property type="match status" value="1"/>
</dbReference>
<feature type="transmembrane region" description="Helical" evidence="7">
    <location>
        <begin position="102"/>
        <end position="121"/>
    </location>
</feature>
<evidence type="ECO:0000256" key="3">
    <source>
        <dbReference type="ARBA" id="ARBA00022692"/>
    </source>
</evidence>
<dbReference type="InterPro" id="IPR022791">
    <property type="entry name" value="L-PG_synthase/AglD"/>
</dbReference>
<feature type="transmembrane region" description="Helical" evidence="7">
    <location>
        <begin position="238"/>
        <end position="257"/>
    </location>
</feature>
<gene>
    <name evidence="8" type="ORF">UFOPK3967_00101</name>
</gene>
<evidence type="ECO:0000256" key="5">
    <source>
        <dbReference type="ARBA" id="ARBA00023136"/>
    </source>
</evidence>
<evidence type="ECO:0000256" key="4">
    <source>
        <dbReference type="ARBA" id="ARBA00022989"/>
    </source>
</evidence>